<dbReference type="AlphaFoldDB" id="A0A4D6NCF5"/>
<keyword evidence="2" id="KW-1185">Reference proteome</keyword>
<dbReference type="EMBL" id="CP039354">
    <property type="protein sequence ID" value="QCE10571.1"/>
    <property type="molecule type" value="Genomic_DNA"/>
</dbReference>
<evidence type="ECO:0000313" key="1">
    <source>
        <dbReference type="EMBL" id="QCE10571.1"/>
    </source>
</evidence>
<name>A0A4D6NCF5_VIGUN</name>
<evidence type="ECO:0000313" key="2">
    <source>
        <dbReference type="Proteomes" id="UP000501690"/>
    </source>
</evidence>
<reference evidence="1 2" key="1">
    <citation type="submission" date="2019-04" db="EMBL/GenBank/DDBJ databases">
        <title>An improved genome assembly and genetic linkage map for asparagus bean, Vigna unguiculata ssp. sesquipedialis.</title>
        <authorList>
            <person name="Xia Q."/>
            <person name="Zhang R."/>
            <person name="Dong Y."/>
        </authorList>
    </citation>
    <scope>NUCLEOTIDE SEQUENCE [LARGE SCALE GENOMIC DNA]</scope>
    <source>
        <tissue evidence="1">Leaf</tissue>
    </source>
</reference>
<organism evidence="1 2">
    <name type="scientific">Vigna unguiculata</name>
    <name type="common">Cowpea</name>
    <dbReference type="NCBI Taxonomy" id="3917"/>
    <lineage>
        <taxon>Eukaryota</taxon>
        <taxon>Viridiplantae</taxon>
        <taxon>Streptophyta</taxon>
        <taxon>Embryophyta</taxon>
        <taxon>Tracheophyta</taxon>
        <taxon>Spermatophyta</taxon>
        <taxon>Magnoliopsida</taxon>
        <taxon>eudicotyledons</taxon>
        <taxon>Gunneridae</taxon>
        <taxon>Pentapetalae</taxon>
        <taxon>rosids</taxon>
        <taxon>fabids</taxon>
        <taxon>Fabales</taxon>
        <taxon>Fabaceae</taxon>
        <taxon>Papilionoideae</taxon>
        <taxon>50 kb inversion clade</taxon>
        <taxon>NPAAA clade</taxon>
        <taxon>indigoferoid/millettioid clade</taxon>
        <taxon>Phaseoleae</taxon>
        <taxon>Vigna</taxon>
    </lineage>
</organism>
<proteinExistence type="predicted"/>
<accession>A0A4D6NCF5</accession>
<protein>
    <submittedName>
        <fullName evidence="1">Uncharacterized protein</fullName>
    </submittedName>
</protein>
<gene>
    <name evidence="1" type="ORF">DEO72_LG10g1801</name>
</gene>
<sequence>MVVGSGGHVCGRVVGEQRKRARARCQRGRGHGTRGRVHRGTVTRWKGKGLLAVSFAFSQENGSCLFHWFSHGGGIGDVASVVVLCCVMLCVPFHRSPPRVPSFWVHYGPHSWRHPQDHSP</sequence>
<dbReference type="Proteomes" id="UP000501690">
    <property type="component" value="Linkage Group LG10"/>
</dbReference>